<evidence type="ECO:0000259" key="3">
    <source>
        <dbReference type="Pfam" id="PF22583"/>
    </source>
</evidence>
<evidence type="ECO:0000313" key="4">
    <source>
        <dbReference type="EMBL" id="CAB3289593.1"/>
    </source>
</evidence>
<dbReference type="Pfam" id="PF22583">
    <property type="entry name" value="UPF0425_C"/>
    <property type="match status" value="1"/>
</dbReference>
<evidence type="ECO:0000256" key="2">
    <source>
        <dbReference type="ARBA" id="ARBA00022898"/>
    </source>
</evidence>
<dbReference type="InterPro" id="IPR055177">
    <property type="entry name" value="UPF0425_MJ0158-like_C"/>
</dbReference>
<sequence length="377" mass="42238">MLTDFEELSRIERARKIILDILKKEGREALYDLSGLSGGFLIEKEDINLLNTYIGSSYFSEKVNKYGLQHLGGDKKEDKCVAFNRTSSAILATILALKPKKVVHYLPELPGHPSIERSCKLINAEYYESSNVDDIINKIDKDCLVIITGSTMDLKVIDIEDFKKVVNISKDKGAIVFVDDASGARVRLLYNQPPALKLGADLVVTSTDKLMEGPRGGLLAGRKDLVDKIYIEGTKFGLEAQPPLMAGIYRALKSFNLERLKKAFERSKKFDLSKILALNEELKKIDKNIEIICEKTPTGFVIKRVHKDDNINIKKLVEIGFNLLEKYRIITITVAGMPGASKSIRIDLTSKDAERVSDEYIINAIVDSIKSSFYKSL</sequence>
<dbReference type="GO" id="GO:0004125">
    <property type="term" value="F:L-seryl-tRNA(Sec) selenium transferase activity"/>
    <property type="evidence" value="ECO:0007669"/>
    <property type="project" value="TreeGrafter"/>
</dbReference>
<proteinExistence type="predicted"/>
<dbReference type="AlphaFoldDB" id="A0A8D6PX13"/>
<name>A0A8D6PX13_9EURY</name>
<dbReference type="InterPro" id="IPR015421">
    <property type="entry name" value="PyrdxlP-dep_Trfase_major"/>
</dbReference>
<dbReference type="PANTHER" id="PTHR32328:SF0">
    <property type="entry name" value="L-SERYL-TRNA(SEC) SELENIUM TRANSFERASE"/>
    <property type="match status" value="1"/>
</dbReference>
<evidence type="ECO:0000256" key="1">
    <source>
        <dbReference type="ARBA" id="ARBA00001933"/>
    </source>
</evidence>
<dbReference type="Gene3D" id="3.40.640.10">
    <property type="entry name" value="Type I PLP-dependent aspartate aminotransferase-like (Major domain)"/>
    <property type="match status" value="1"/>
</dbReference>
<dbReference type="Gene3D" id="3.90.1150.70">
    <property type="match status" value="1"/>
</dbReference>
<evidence type="ECO:0000313" key="5">
    <source>
        <dbReference type="Proteomes" id="UP000679213"/>
    </source>
</evidence>
<dbReference type="GO" id="GO:0019346">
    <property type="term" value="P:transsulfuration"/>
    <property type="evidence" value="ECO:0007669"/>
    <property type="project" value="InterPro"/>
</dbReference>
<reference evidence="4 5" key="1">
    <citation type="submission" date="2020-04" db="EMBL/GenBank/DDBJ databases">
        <authorList>
            <consortium name="Genoscope - CEA"/>
            <person name="William W."/>
        </authorList>
    </citation>
    <scope>NUCLEOTIDE SEQUENCE [LARGE SCALE GENOMIC DNA]</scope>
    <source>
        <strain evidence="4 5">SG7</strain>
    </source>
</reference>
<feature type="domain" description="UPF0425" evidence="3">
    <location>
        <begin position="292"/>
        <end position="356"/>
    </location>
</feature>
<dbReference type="GO" id="GO:0030170">
    <property type="term" value="F:pyridoxal phosphate binding"/>
    <property type="evidence" value="ECO:0007669"/>
    <property type="project" value="InterPro"/>
</dbReference>
<dbReference type="InterPro" id="IPR015424">
    <property type="entry name" value="PyrdxlP-dep_Trfase"/>
</dbReference>
<dbReference type="InterPro" id="IPR000277">
    <property type="entry name" value="Cys/Met-Metab_PyrdxlP-dep_enz"/>
</dbReference>
<accession>A0A8D6PX13</accession>
<comment type="cofactor">
    <cofactor evidence="1">
        <name>pyridoxal 5'-phosphate</name>
        <dbReference type="ChEBI" id="CHEBI:597326"/>
    </cofactor>
</comment>
<keyword evidence="5" id="KW-1185">Reference proteome</keyword>
<dbReference type="RefSeq" id="WP_214399635.1">
    <property type="nucleotide sequence ID" value="NZ_LR792632.1"/>
</dbReference>
<organism evidence="4 5">
    <name type="scientific">Methanocaldococcus lauensis</name>
    <dbReference type="NCBI Taxonomy" id="2546128"/>
    <lineage>
        <taxon>Archaea</taxon>
        <taxon>Methanobacteriati</taxon>
        <taxon>Methanobacteriota</taxon>
        <taxon>Methanomada group</taxon>
        <taxon>Methanococci</taxon>
        <taxon>Methanococcales</taxon>
        <taxon>Methanocaldococcaceae</taxon>
        <taxon>Methanocaldococcus</taxon>
    </lineage>
</organism>
<keyword evidence="2" id="KW-0663">Pyridoxal phosphate</keyword>
<protein>
    <recommendedName>
        <fullName evidence="3">UPF0425 domain-containing protein</fullName>
    </recommendedName>
</protein>
<dbReference type="SUPFAM" id="SSF53383">
    <property type="entry name" value="PLP-dependent transferases"/>
    <property type="match status" value="1"/>
</dbReference>
<dbReference type="NCBIfam" id="TIGR03576">
    <property type="entry name" value="pyridox_MJ0158"/>
    <property type="match status" value="1"/>
</dbReference>
<dbReference type="PANTHER" id="PTHR32328">
    <property type="entry name" value="L-SERYL-TRNA(SEC) SELENIUM TRANSFERASE"/>
    <property type="match status" value="1"/>
</dbReference>
<dbReference type="KEGG" id="mesg:MLAUSG7_1314"/>
<dbReference type="EMBL" id="LR792632">
    <property type="protein sequence ID" value="CAB3289593.1"/>
    <property type="molecule type" value="Genomic_DNA"/>
</dbReference>
<gene>
    <name evidence="4" type="ORF">MLAUSG7_1314</name>
</gene>
<dbReference type="GeneID" id="65884100"/>
<dbReference type="Proteomes" id="UP000679213">
    <property type="component" value="Chromosome I"/>
</dbReference>
<dbReference type="Pfam" id="PF01053">
    <property type="entry name" value="Cys_Met_Meta_PP"/>
    <property type="match status" value="1"/>
</dbReference>
<dbReference type="InterPro" id="IPR020033">
    <property type="entry name" value="PyrdxlP-dep_transferase_arc"/>
</dbReference>